<proteinExistence type="predicted"/>
<gene>
    <name evidence="2" type="primary">P9WMK1</name>
</gene>
<sequence length="145" mass="15838">MQETSATPGRAVQSTPRGENESKGVMHPPPARNTVSLLDLPDTFQRMDPRGHIRRRFATLSNGDAARRSGATTALGQEDEHWPLHTAFGASQTHSWATSSAEKPLTHANEQGLPIWQLSMAPAGNVQDVLSMLSCVRVWDKSEIV</sequence>
<feature type="compositionally biased region" description="Polar residues" evidence="1">
    <location>
        <begin position="1"/>
        <end position="17"/>
    </location>
</feature>
<accession>A0A5K1K1H9</accession>
<dbReference type="EMBL" id="LR727696">
    <property type="protein sequence ID" value="VWO99514.1"/>
    <property type="molecule type" value="Genomic_DNA"/>
</dbReference>
<evidence type="ECO:0000256" key="1">
    <source>
        <dbReference type="SAM" id="MobiDB-lite"/>
    </source>
</evidence>
<dbReference type="AlphaFoldDB" id="A0A5K1K1H9"/>
<feature type="region of interest" description="Disordered" evidence="1">
    <location>
        <begin position="1"/>
        <end position="80"/>
    </location>
</feature>
<reference evidence="2" key="1">
    <citation type="submission" date="2019-10" db="EMBL/GenBank/DDBJ databases">
        <authorList>
            <person name="Nor Muhammad N."/>
        </authorList>
    </citation>
    <scope>NUCLEOTIDE SEQUENCE</scope>
</reference>
<organism evidence="2">
    <name type="scientific">Ganoderma boninense</name>
    <dbReference type="NCBI Taxonomy" id="34458"/>
    <lineage>
        <taxon>Eukaryota</taxon>
        <taxon>Fungi</taxon>
        <taxon>Dikarya</taxon>
        <taxon>Basidiomycota</taxon>
        <taxon>Agaricomycotina</taxon>
        <taxon>Agaricomycetes</taxon>
        <taxon>Polyporales</taxon>
        <taxon>Polyporaceae</taxon>
        <taxon>Ganoderma</taxon>
    </lineage>
</organism>
<evidence type="ECO:0000313" key="2">
    <source>
        <dbReference type="EMBL" id="VWO99514.1"/>
    </source>
</evidence>
<name>A0A5K1K1H9_9APHY</name>
<protein>
    <submittedName>
        <fullName evidence="2">Alpha-crystallin (Acr) (14 kDa antigen) (16 kDa antigen) (HSP 16.3) (Nox16)</fullName>
    </submittedName>
</protein>